<dbReference type="Proteomes" id="UP001243375">
    <property type="component" value="Unassembled WGS sequence"/>
</dbReference>
<evidence type="ECO:0000313" key="2">
    <source>
        <dbReference type="Proteomes" id="UP001243375"/>
    </source>
</evidence>
<proteinExistence type="predicted"/>
<gene>
    <name evidence="1" type="ORF">QFC22_006123</name>
</gene>
<dbReference type="EMBL" id="JASBWU010000023">
    <property type="protein sequence ID" value="KAJ9113027.1"/>
    <property type="molecule type" value="Genomic_DNA"/>
</dbReference>
<name>A0ACC2WR58_9TREE</name>
<accession>A0ACC2WR58</accession>
<organism evidence="1 2">
    <name type="scientific">Naganishia vaughanmartiniae</name>
    <dbReference type="NCBI Taxonomy" id="1424756"/>
    <lineage>
        <taxon>Eukaryota</taxon>
        <taxon>Fungi</taxon>
        <taxon>Dikarya</taxon>
        <taxon>Basidiomycota</taxon>
        <taxon>Agaricomycotina</taxon>
        <taxon>Tremellomycetes</taxon>
        <taxon>Filobasidiales</taxon>
        <taxon>Filobasidiaceae</taxon>
        <taxon>Naganishia</taxon>
    </lineage>
</organism>
<comment type="caution">
    <text evidence="1">The sequence shown here is derived from an EMBL/GenBank/DDBJ whole genome shotgun (WGS) entry which is preliminary data.</text>
</comment>
<evidence type="ECO:0000313" key="1">
    <source>
        <dbReference type="EMBL" id="KAJ9113027.1"/>
    </source>
</evidence>
<keyword evidence="2" id="KW-1185">Reference proteome</keyword>
<protein>
    <submittedName>
        <fullName evidence="1">Uncharacterized protein</fullName>
    </submittedName>
</protein>
<sequence length="220" mass="22885">MLFFNPTNLVAFTTLLSVAHAIPITPPPSPLAKRAIGATIRPTYSDTTCLGVTSLSNGVILTTGACTLGTGFYNQWDISPGDNPVVRLGGLPAGSGDWCLDAGLDFTSGATGGNPSSQTWKIVETTTTPPPTGQGRTIRPTFNDNTCLGVTTLANGASLSSGSCAAGSGFYNRWDIVPGDNQVVRLGGLDWCLDAGLDYTSGTIIGLKIWQCYPGVPQQR</sequence>
<reference evidence="1" key="1">
    <citation type="submission" date="2023-04" db="EMBL/GenBank/DDBJ databases">
        <title>Draft Genome sequencing of Naganishia species isolated from polar environments using Oxford Nanopore Technology.</title>
        <authorList>
            <person name="Leo P."/>
            <person name="Venkateswaran K."/>
        </authorList>
    </citation>
    <scope>NUCLEOTIDE SEQUENCE</scope>
    <source>
        <strain evidence="1">MNA-CCFEE 5425</strain>
    </source>
</reference>